<organism evidence="3 4">
    <name type="scientific">Gossypium stocksii</name>
    <dbReference type="NCBI Taxonomy" id="47602"/>
    <lineage>
        <taxon>Eukaryota</taxon>
        <taxon>Viridiplantae</taxon>
        <taxon>Streptophyta</taxon>
        <taxon>Embryophyta</taxon>
        <taxon>Tracheophyta</taxon>
        <taxon>Spermatophyta</taxon>
        <taxon>Magnoliopsida</taxon>
        <taxon>eudicotyledons</taxon>
        <taxon>Gunneridae</taxon>
        <taxon>Pentapetalae</taxon>
        <taxon>rosids</taxon>
        <taxon>malvids</taxon>
        <taxon>Malvales</taxon>
        <taxon>Malvaceae</taxon>
        <taxon>Malvoideae</taxon>
        <taxon>Gossypium</taxon>
    </lineage>
</organism>
<dbReference type="InterPro" id="IPR025558">
    <property type="entry name" value="DUF4283"/>
</dbReference>
<evidence type="ECO:0000313" key="4">
    <source>
        <dbReference type="Proteomes" id="UP000828251"/>
    </source>
</evidence>
<dbReference type="OrthoDB" id="971474at2759"/>
<evidence type="ECO:0000256" key="1">
    <source>
        <dbReference type="SAM" id="MobiDB-lite"/>
    </source>
</evidence>
<dbReference type="AlphaFoldDB" id="A0A9D3VR57"/>
<keyword evidence="4" id="KW-1185">Reference proteome</keyword>
<feature type="region of interest" description="Disordered" evidence="1">
    <location>
        <begin position="1"/>
        <end position="43"/>
    </location>
</feature>
<reference evidence="3 4" key="1">
    <citation type="journal article" date="2021" name="Plant Biotechnol. J.">
        <title>Multi-omics assisted identification of the key and species-specific regulatory components of drought-tolerant mechanisms in Gossypium stocksii.</title>
        <authorList>
            <person name="Yu D."/>
            <person name="Ke L."/>
            <person name="Zhang D."/>
            <person name="Wu Y."/>
            <person name="Sun Y."/>
            <person name="Mei J."/>
            <person name="Sun J."/>
            <person name="Sun Y."/>
        </authorList>
    </citation>
    <scope>NUCLEOTIDE SEQUENCE [LARGE SCALE GENOMIC DNA]</scope>
    <source>
        <strain evidence="4">cv. E1</strain>
        <tissue evidence="3">Leaf</tissue>
    </source>
</reference>
<comment type="caution">
    <text evidence="3">The sequence shown here is derived from an EMBL/GenBank/DDBJ whole genome shotgun (WGS) entry which is preliminary data.</text>
</comment>
<feature type="domain" description="DUF4283" evidence="2">
    <location>
        <begin position="104"/>
        <end position="165"/>
    </location>
</feature>
<sequence length="165" mass="18924">MVDDIGGKPNTGIGRATKKVKRRPGSSQEANYPTVDRDGRQIQNQDTTRISYKATPMGDVHEAGQHIRMEESFELQDGDMVTKMVDRVPSITFLDRVHKFIERKMSRTMIVKLLGSKIRFNALSNKITLLWKPKGSFQLMDLENEFYLVQFNDTNDYNNVLTRGP</sequence>
<evidence type="ECO:0000313" key="3">
    <source>
        <dbReference type="EMBL" id="KAH1091757.1"/>
    </source>
</evidence>
<evidence type="ECO:0000259" key="2">
    <source>
        <dbReference type="Pfam" id="PF14111"/>
    </source>
</evidence>
<dbReference type="Proteomes" id="UP000828251">
    <property type="component" value="Unassembled WGS sequence"/>
</dbReference>
<proteinExistence type="predicted"/>
<name>A0A9D3VR57_9ROSI</name>
<gene>
    <name evidence="3" type="ORF">J1N35_019014</name>
</gene>
<accession>A0A9D3VR57</accession>
<dbReference type="Pfam" id="PF14111">
    <property type="entry name" value="DUF4283"/>
    <property type="match status" value="1"/>
</dbReference>
<dbReference type="EMBL" id="JAIQCV010000006">
    <property type="protein sequence ID" value="KAH1091757.1"/>
    <property type="molecule type" value="Genomic_DNA"/>
</dbReference>
<protein>
    <recommendedName>
        <fullName evidence="2">DUF4283 domain-containing protein</fullName>
    </recommendedName>
</protein>